<reference evidence="2" key="1">
    <citation type="submission" date="2021-02" db="EMBL/GenBank/DDBJ databases">
        <authorList>
            <person name="Nowell W R."/>
        </authorList>
    </citation>
    <scope>NUCLEOTIDE SEQUENCE</scope>
</reference>
<dbReference type="OrthoDB" id="10042072at2759"/>
<feature type="region of interest" description="Disordered" evidence="1">
    <location>
        <begin position="419"/>
        <end position="448"/>
    </location>
</feature>
<evidence type="ECO:0000313" key="2">
    <source>
        <dbReference type="EMBL" id="CAF0849207.1"/>
    </source>
</evidence>
<proteinExistence type="predicted"/>
<protein>
    <submittedName>
        <fullName evidence="2">Uncharacterized protein</fullName>
    </submittedName>
</protein>
<gene>
    <name evidence="2" type="ORF">EDS130_LOCUS7233</name>
    <name evidence="3" type="ORF">XAT740_LOCUS50771</name>
</gene>
<dbReference type="Proteomes" id="UP000663828">
    <property type="component" value="Unassembled WGS sequence"/>
</dbReference>
<dbReference type="AlphaFoldDB" id="A0A813W7A8"/>
<feature type="compositionally biased region" description="Basic residues" evidence="1">
    <location>
        <begin position="129"/>
        <end position="142"/>
    </location>
</feature>
<feature type="region of interest" description="Disordered" evidence="1">
    <location>
        <begin position="127"/>
        <end position="222"/>
    </location>
</feature>
<name>A0A813W7A8_ADIRI</name>
<dbReference type="Proteomes" id="UP000663852">
    <property type="component" value="Unassembled WGS sequence"/>
</dbReference>
<evidence type="ECO:0000313" key="3">
    <source>
        <dbReference type="EMBL" id="CAF1624926.1"/>
    </source>
</evidence>
<evidence type="ECO:0000256" key="1">
    <source>
        <dbReference type="SAM" id="MobiDB-lite"/>
    </source>
</evidence>
<feature type="compositionally biased region" description="Basic and acidic residues" evidence="1">
    <location>
        <begin position="419"/>
        <end position="432"/>
    </location>
</feature>
<evidence type="ECO:0000313" key="4">
    <source>
        <dbReference type="Proteomes" id="UP000663828"/>
    </source>
</evidence>
<dbReference type="EMBL" id="CAJNOJ010000021">
    <property type="protein sequence ID" value="CAF0849207.1"/>
    <property type="molecule type" value="Genomic_DNA"/>
</dbReference>
<organism evidence="2 5">
    <name type="scientific">Adineta ricciae</name>
    <name type="common">Rotifer</name>
    <dbReference type="NCBI Taxonomy" id="249248"/>
    <lineage>
        <taxon>Eukaryota</taxon>
        <taxon>Metazoa</taxon>
        <taxon>Spiralia</taxon>
        <taxon>Gnathifera</taxon>
        <taxon>Rotifera</taxon>
        <taxon>Eurotatoria</taxon>
        <taxon>Bdelloidea</taxon>
        <taxon>Adinetida</taxon>
        <taxon>Adinetidae</taxon>
        <taxon>Adineta</taxon>
    </lineage>
</organism>
<accession>A0A813W7A8</accession>
<comment type="caution">
    <text evidence="2">The sequence shown here is derived from an EMBL/GenBank/DDBJ whole genome shotgun (WGS) entry which is preliminary data.</text>
</comment>
<feature type="compositionally biased region" description="Basic residues" evidence="1">
    <location>
        <begin position="196"/>
        <end position="212"/>
    </location>
</feature>
<keyword evidence="4" id="KW-1185">Reference proteome</keyword>
<dbReference type="EMBL" id="CAJNOR010007886">
    <property type="protein sequence ID" value="CAF1624926.1"/>
    <property type="molecule type" value="Genomic_DNA"/>
</dbReference>
<sequence length="866" mass="94621">MIDPRFAAPGGIPIAPGYGAQQVPAQYHHHRHHRHHKHKVRNDASPISLDESIHKVEHGHRHHHFQQNDGVQLAGGYGVPYATNGYHQQQQQQQQQQQFGAHPYGYGNQYQAAAYGQVPYGVGQLGQTVKRRRRHHRHHRHHTADGTNPGSNGEHEQAVPEQLIGQRSSSVLGDEDQPVRSPAPTNDEKASEGQAVHHRHRRHHRRHHHHHNNNNNEEQASYGYSHQSRYGYSSNTVGADGYGHINEDLIFIERGDHSPHRQEPPAGYEYKGKIEVQGINKEAQSTSRAGLNVQPPPQMPVHQPIPPPASLGPCPPGWQQMILSPAPGGPCPAGGLPYTGQLIGPSPAAPPPSSAYGTYGSSNHYSSQCQIVADYIFGPNSAASTSGYQQSNVAGCTDQYQNQQALEHTTTRPTIIEVWQKRTKSETRERSRSRSHHRSRTPAEGPGFDFDRFRDEILAAIERIVPRGGGAPDIQWVGRDGGTQTQIHPGETKIEERRPTGGSGEVRVIVQPIQPVFYMPRQTGGTPTPGAGPVPVQATGGAPNVVYVPRNVYVPVIKPVFVPRERVIVRPQVIHVARPVLVDRPVPVTQRPIIIDREKPIPVPVREGQTAVQGGGSKVVREEYVYRDNVPVAYGGRCAEFAGGVNYGYMPTQQEHQYATSSTHEVSNIYQSQGAGVNVNIPNEYQHSQSSSHVEVQQGCEGSLHGSFSNLAGQQAQQYASSSTHEVAGGIGIGGGGGSFHGSYSNLSGINNATAVNVAQRNQEVLRQTFEQSAQAAGVPPHCPTQIEVLDTAVNPFWQKTDQPTLMRRYGRPAFEIVHKSEEVEQQMYSELRQRESSANILRSASAASYGSGSGIGLGGNGIAQY</sequence>
<evidence type="ECO:0000313" key="5">
    <source>
        <dbReference type="Proteomes" id="UP000663852"/>
    </source>
</evidence>